<organism evidence="2 3">
    <name type="scientific">Ambispora leptoticha</name>
    <dbReference type="NCBI Taxonomy" id="144679"/>
    <lineage>
        <taxon>Eukaryota</taxon>
        <taxon>Fungi</taxon>
        <taxon>Fungi incertae sedis</taxon>
        <taxon>Mucoromycota</taxon>
        <taxon>Glomeromycotina</taxon>
        <taxon>Glomeromycetes</taxon>
        <taxon>Archaeosporales</taxon>
        <taxon>Ambisporaceae</taxon>
        <taxon>Ambispora</taxon>
    </lineage>
</organism>
<comment type="caution">
    <text evidence="2">The sequence shown here is derived from an EMBL/GenBank/DDBJ whole genome shotgun (WGS) entry which is preliminary data.</text>
</comment>
<evidence type="ECO:0000313" key="2">
    <source>
        <dbReference type="EMBL" id="CAG8769270.1"/>
    </source>
</evidence>
<sequence length="62" mass="6929">MGEFLAKEISTIIEELGSDKFIAVVIDAASNCNLAHRKTQEMYLYIWNVRCAAHAINLIAAF</sequence>
<dbReference type="InterPro" id="IPR007021">
    <property type="entry name" value="DUF659"/>
</dbReference>
<proteinExistence type="predicted"/>
<keyword evidence="3" id="KW-1185">Reference proteome</keyword>
<name>A0A9N9NW18_9GLOM</name>
<accession>A0A9N9NW18</accession>
<dbReference type="OrthoDB" id="2419618at2759"/>
<dbReference type="Proteomes" id="UP000789508">
    <property type="component" value="Unassembled WGS sequence"/>
</dbReference>
<evidence type="ECO:0000313" key="3">
    <source>
        <dbReference type="Proteomes" id="UP000789508"/>
    </source>
</evidence>
<dbReference type="Pfam" id="PF04937">
    <property type="entry name" value="DUF659"/>
    <property type="match status" value="1"/>
</dbReference>
<feature type="non-terminal residue" evidence="2">
    <location>
        <position position="62"/>
    </location>
</feature>
<reference evidence="2" key="1">
    <citation type="submission" date="2021-06" db="EMBL/GenBank/DDBJ databases">
        <authorList>
            <person name="Kallberg Y."/>
            <person name="Tangrot J."/>
            <person name="Rosling A."/>
        </authorList>
    </citation>
    <scope>NUCLEOTIDE SEQUENCE</scope>
    <source>
        <strain evidence="2">FL130A</strain>
    </source>
</reference>
<gene>
    <name evidence="2" type="ORF">ALEPTO_LOCUS14053</name>
</gene>
<protein>
    <submittedName>
        <fullName evidence="2">6355_t:CDS:1</fullName>
    </submittedName>
</protein>
<evidence type="ECO:0000259" key="1">
    <source>
        <dbReference type="Pfam" id="PF04937"/>
    </source>
</evidence>
<dbReference type="EMBL" id="CAJVPS010051317">
    <property type="protein sequence ID" value="CAG8769270.1"/>
    <property type="molecule type" value="Genomic_DNA"/>
</dbReference>
<dbReference type="AlphaFoldDB" id="A0A9N9NW18"/>
<feature type="domain" description="DUF659" evidence="1">
    <location>
        <begin position="3"/>
        <end position="60"/>
    </location>
</feature>